<keyword evidence="3" id="KW-0378">Hydrolase</keyword>
<dbReference type="InterPro" id="IPR036764">
    <property type="entry name" value="Peptidase_Prp_sf"/>
</dbReference>
<dbReference type="Proteomes" id="UP000462363">
    <property type="component" value="Unassembled WGS sequence"/>
</dbReference>
<evidence type="ECO:0000256" key="1">
    <source>
        <dbReference type="ARBA" id="ARBA00022517"/>
    </source>
</evidence>
<dbReference type="InterPro" id="IPR007422">
    <property type="entry name" value="Peptidase_Prp"/>
</dbReference>
<accession>A0A844F9S8</accession>
<keyword evidence="2 7" id="KW-0645">Protease</keyword>
<reference evidence="7 8" key="1">
    <citation type="submission" date="2019-08" db="EMBL/GenBank/DDBJ databases">
        <title>In-depth cultivation of the pig gut microbiome towards novel bacterial diversity and tailored functional studies.</title>
        <authorList>
            <person name="Wylensek D."/>
            <person name="Hitch T.C.A."/>
            <person name="Clavel T."/>
        </authorList>
    </citation>
    <scope>NUCLEOTIDE SEQUENCE [LARGE SCALE GENOMIC DNA]</scope>
    <source>
        <strain evidence="7 8">BL-389-WT-3D</strain>
    </source>
</reference>
<dbReference type="Gene3D" id="3.30.70.1490">
    <property type="entry name" value="Cysteine protease Prp"/>
    <property type="match status" value="1"/>
</dbReference>
<dbReference type="EMBL" id="VUMB01000033">
    <property type="protein sequence ID" value="MSS41380.1"/>
    <property type="molecule type" value="Genomic_DNA"/>
</dbReference>
<dbReference type="GeneID" id="62697241"/>
<keyword evidence="1" id="KW-0690">Ribosome biogenesis</keyword>
<dbReference type="GO" id="GO:0042254">
    <property type="term" value="P:ribosome biogenesis"/>
    <property type="evidence" value="ECO:0007669"/>
    <property type="project" value="UniProtKB-KW"/>
</dbReference>
<evidence type="ECO:0000256" key="3">
    <source>
        <dbReference type="ARBA" id="ARBA00022801"/>
    </source>
</evidence>
<evidence type="ECO:0000256" key="2">
    <source>
        <dbReference type="ARBA" id="ARBA00022670"/>
    </source>
</evidence>
<evidence type="ECO:0000313" key="8">
    <source>
        <dbReference type="Proteomes" id="UP000462363"/>
    </source>
</evidence>
<evidence type="ECO:0000256" key="5">
    <source>
        <dbReference type="ARBA" id="ARBA00044503"/>
    </source>
</evidence>
<dbReference type="PANTHER" id="PTHR39178">
    <property type="entry name" value="HYPOTHETICAL RIBOSOME-ASSOCIATED PROTEIN"/>
    <property type="match status" value="1"/>
</dbReference>
<organism evidence="7 8">
    <name type="scientific">Clostridium scindens (strain JCM 10418 / VPI 12708)</name>
    <dbReference type="NCBI Taxonomy" id="29347"/>
    <lineage>
        <taxon>Bacteria</taxon>
        <taxon>Bacillati</taxon>
        <taxon>Bacillota</taxon>
        <taxon>Clostridia</taxon>
        <taxon>Lachnospirales</taxon>
        <taxon>Lachnospiraceae</taxon>
    </lineage>
</organism>
<dbReference type="GO" id="GO:0006508">
    <property type="term" value="P:proteolysis"/>
    <property type="evidence" value="ECO:0007669"/>
    <property type="project" value="UniProtKB-KW"/>
</dbReference>
<dbReference type="Pfam" id="PF04327">
    <property type="entry name" value="Peptidase_Prp"/>
    <property type="match status" value="1"/>
</dbReference>
<evidence type="ECO:0000313" key="7">
    <source>
        <dbReference type="EMBL" id="MSS41380.1"/>
    </source>
</evidence>
<gene>
    <name evidence="7" type="ORF">FYJ37_13775</name>
</gene>
<comment type="caution">
    <text evidence="7">The sequence shown here is derived from an EMBL/GenBank/DDBJ whole genome shotgun (WGS) entry which is preliminary data.</text>
</comment>
<dbReference type="RefSeq" id="WP_004606035.1">
    <property type="nucleotide sequence ID" value="NZ_AP024846.1"/>
</dbReference>
<evidence type="ECO:0000256" key="6">
    <source>
        <dbReference type="ARBA" id="ARBA00044538"/>
    </source>
</evidence>
<proteinExistence type="inferred from homology"/>
<dbReference type="PANTHER" id="PTHR39178:SF1">
    <property type="entry name" value="RIBOSOMAL-PROCESSING CYSTEINE PROTEASE PRP"/>
    <property type="match status" value="1"/>
</dbReference>
<protein>
    <recommendedName>
        <fullName evidence="6">Ribosomal processing cysteine protease Prp</fullName>
    </recommendedName>
</protein>
<keyword evidence="4" id="KW-0788">Thiol protease</keyword>
<comment type="similarity">
    <text evidence="5">Belongs to the Prp family.</text>
</comment>
<dbReference type="GO" id="GO:0008234">
    <property type="term" value="F:cysteine-type peptidase activity"/>
    <property type="evidence" value="ECO:0007669"/>
    <property type="project" value="UniProtKB-KW"/>
</dbReference>
<dbReference type="CDD" id="cd16332">
    <property type="entry name" value="Prp-like"/>
    <property type="match status" value="1"/>
</dbReference>
<dbReference type="AlphaFoldDB" id="A0A844F9S8"/>
<dbReference type="SUPFAM" id="SSF118010">
    <property type="entry name" value="TM1457-like"/>
    <property type="match status" value="1"/>
</dbReference>
<evidence type="ECO:0000256" key="4">
    <source>
        <dbReference type="ARBA" id="ARBA00022807"/>
    </source>
</evidence>
<name>A0A844F9S8_CLOSV</name>
<sequence>MIHVTIYENDRKECIGFQTKGHAEYDEMGQDIVCAAVSVLVINTMNAIELYTDDEVSVLSDEEEGIVSFHENGAPSKEAALLLKTMILGLREMADDENYAEYIDLTFEEV</sequence>